<proteinExistence type="predicted"/>
<dbReference type="PANTHER" id="PTHR11102:SF160">
    <property type="entry name" value="ERAD-ASSOCIATED E3 UBIQUITIN-PROTEIN LIGASE COMPONENT HRD3"/>
    <property type="match status" value="1"/>
</dbReference>
<evidence type="ECO:0000256" key="4">
    <source>
        <dbReference type="ARBA" id="ARBA00023251"/>
    </source>
</evidence>
<accession>A0A4Q0ZDA7</accession>
<dbReference type="SMART" id="SM00671">
    <property type="entry name" value="SEL1"/>
    <property type="match status" value="3"/>
</dbReference>
<evidence type="ECO:0000256" key="1">
    <source>
        <dbReference type="ARBA" id="ARBA00001526"/>
    </source>
</evidence>
<dbReference type="InterPro" id="IPR050767">
    <property type="entry name" value="Sel1_AlgK"/>
</dbReference>
<comment type="caution">
    <text evidence="5">The sequence shown here is derived from an EMBL/GenBank/DDBJ whole genome shotgun (WGS) entry which is preliminary data.</text>
</comment>
<evidence type="ECO:0000313" key="6">
    <source>
        <dbReference type="Proteomes" id="UP000290870"/>
    </source>
</evidence>
<reference evidence="5 6" key="1">
    <citation type="submission" date="2017-10" db="EMBL/GenBank/DDBJ databases">
        <title>Genomics of the genus Arcobacter.</title>
        <authorList>
            <person name="Perez-Cataluna A."/>
            <person name="Figueras M.J."/>
        </authorList>
    </citation>
    <scope>NUCLEOTIDE SEQUENCE [LARGE SCALE GENOMIC DNA]</scope>
    <source>
        <strain evidence="5 6">F26</strain>
    </source>
</reference>
<dbReference type="SUPFAM" id="SSF81901">
    <property type="entry name" value="HCP-like"/>
    <property type="match status" value="1"/>
</dbReference>
<name>A0A4Q0ZDA7_9BACT</name>
<dbReference type="EMBL" id="PDJZ01000005">
    <property type="protein sequence ID" value="RXJ84344.1"/>
    <property type="molecule type" value="Genomic_DNA"/>
</dbReference>
<dbReference type="OrthoDB" id="5346577at2"/>
<sequence length="214" mass="24725">MYKQLVLSIGTIFLFSACSLKMPSWPSFLNFGDNYESMLEEANSCQVIDDENQKLSCYKNIEKTNSFAQIRLGTYYADKKVYKQAIKYLETAKENDNIYANLPLAFLYYKGEGVEKDINKSFELLKESSTKDPTAAYQLSRFYIQGINTKIDNNKGVELLEFAASKGVLSAMEMLVNINKNGLFEQAKDQKKVEYWQNKIKETKEDVNHKIYRL</sequence>
<dbReference type="InterPro" id="IPR011990">
    <property type="entry name" value="TPR-like_helical_dom_sf"/>
</dbReference>
<dbReference type="InterPro" id="IPR006597">
    <property type="entry name" value="Sel1-like"/>
</dbReference>
<organism evidence="5 6">
    <name type="scientific">Arcobacter cloacae</name>
    <dbReference type="NCBI Taxonomy" id="1054034"/>
    <lineage>
        <taxon>Bacteria</taxon>
        <taxon>Pseudomonadati</taxon>
        <taxon>Campylobacterota</taxon>
        <taxon>Epsilonproteobacteria</taxon>
        <taxon>Campylobacterales</taxon>
        <taxon>Arcobacteraceae</taxon>
        <taxon>Arcobacter</taxon>
    </lineage>
</organism>
<keyword evidence="3" id="KW-1015">Disulfide bond</keyword>
<protein>
    <recommendedName>
        <fullName evidence="2">beta-lactamase</fullName>
        <ecNumber evidence="2">3.5.2.6</ecNumber>
    </recommendedName>
</protein>
<dbReference type="PANTHER" id="PTHR11102">
    <property type="entry name" value="SEL-1-LIKE PROTEIN"/>
    <property type="match status" value="1"/>
</dbReference>
<keyword evidence="4" id="KW-0046">Antibiotic resistance</keyword>
<dbReference type="PROSITE" id="PS51257">
    <property type="entry name" value="PROKAR_LIPOPROTEIN"/>
    <property type="match status" value="1"/>
</dbReference>
<comment type="catalytic activity">
    <reaction evidence="1">
        <text>a beta-lactam + H2O = a substituted beta-amino acid</text>
        <dbReference type="Rhea" id="RHEA:20401"/>
        <dbReference type="ChEBI" id="CHEBI:15377"/>
        <dbReference type="ChEBI" id="CHEBI:35627"/>
        <dbReference type="ChEBI" id="CHEBI:140347"/>
        <dbReference type="EC" id="3.5.2.6"/>
    </reaction>
</comment>
<dbReference type="Proteomes" id="UP000290870">
    <property type="component" value="Unassembled WGS sequence"/>
</dbReference>
<dbReference type="GO" id="GO:0046677">
    <property type="term" value="P:response to antibiotic"/>
    <property type="evidence" value="ECO:0007669"/>
    <property type="project" value="UniProtKB-KW"/>
</dbReference>
<gene>
    <name evidence="5" type="ORF">CRU90_05605</name>
</gene>
<dbReference type="RefSeq" id="WP_128986301.1">
    <property type="nucleotide sequence ID" value="NZ_PDJZ01000005.1"/>
</dbReference>
<dbReference type="EC" id="3.5.2.6" evidence="2"/>
<dbReference type="GO" id="GO:0008800">
    <property type="term" value="F:beta-lactamase activity"/>
    <property type="evidence" value="ECO:0007669"/>
    <property type="project" value="UniProtKB-EC"/>
</dbReference>
<dbReference type="Gene3D" id="1.25.40.10">
    <property type="entry name" value="Tetratricopeptide repeat domain"/>
    <property type="match status" value="1"/>
</dbReference>
<evidence type="ECO:0000256" key="3">
    <source>
        <dbReference type="ARBA" id="ARBA00023157"/>
    </source>
</evidence>
<evidence type="ECO:0000256" key="2">
    <source>
        <dbReference type="ARBA" id="ARBA00012865"/>
    </source>
</evidence>
<dbReference type="Pfam" id="PF08238">
    <property type="entry name" value="Sel1"/>
    <property type="match status" value="3"/>
</dbReference>
<dbReference type="AlphaFoldDB" id="A0A4Q0ZDA7"/>
<evidence type="ECO:0000313" key="5">
    <source>
        <dbReference type="EMBL" id="RXJ84344.1"/>
    </source>
</evidence>